<feature type="domain" description="Ionotropic glutamate receptor C-terminal" evidence="11">
    <location>
        <begin position="271"/>
        <end position="547"/>
    </location>
</feature>
<evidence type="ECO:0000313" key="13">
    <source>
        <dbReference type="Proteomes" id="UP000821853"/>
    </source>
</evidence>
<dbReference type="EMBL" id="JABSTR010000008">
    <property type="protein sequence ID" value="KAH9377366.1"/>
    <property type="molecule type" value="Genomic_DNA"/>
</dbReference>
<organism evidence="12 13">
    <name type="scientific">Haemaphysalis longicornis</name>
    <name type="common">Bush tick</name>
    <dbReference type="NCBI Taxonomy" id="44386"/>
    <lineage>
        <taxon>Eukaryota</taxon>
        <taxon>Metazoa</taxon>
        <taxon>Ecdysozoa</taxon>
        <taxon>Arthropoda</taxon>
        <taxon>Chelicerata</taxon>
        <taxon>Arachnida</taxon>
        <taxon>Acari</taxon>
        <taxon>Parasitiformes</taxon>
        <taxon>Ixodida</taxon>
        <taxon>Ixodoidea</taxon>
        <taxon>Ixodidae</taxon>
        <taxon>Haemaphysalinae</taxon>
        <taxon>Haemaphysalis</taxon>
    </lineage>
</organism>
<dbReference type="GO" id="GO:0050906">
    <property type="term" value="P:detection of stimulus involved in sensory perception"/>
    <property type="evidence" value="ECO:0007669"/>
    <property type="project" value="UniProtKB-ARBA"/>
</dbReference>
<feature type="transmembrane region" description="Helical" evidence="10">
    <location>
        <begin position="536"/>
        <end position="560"/>
    </location>
</feature>
<name>A0A9J6GFX3_HAELO</name>
<dbReference type="Pfam" id="PF00060">
    <property type="entry name" value="Lig_chan"/>
    <property type="match status" value="1"/>
</dbReference>
<sequence>MVVKKDHYLNLLSNCGSFSVEMLKHIPFPFATWGELGIDKLLKVANVLRGHKSDVLVACWEPTLGHLHSVVESCHVPFLHLRWIYLVKKKAETISERSLSIIFKRVGCRAVVVTDAAAYVPLDTYVNCTRGVRPLTGPDDDAFDDRPVANLTTLRKIDEFNLRSRKDWRKTCLEPQTTIVESILQVSGAATADDAGFEKFGKSNEYSLFSGAVGSVQMKQRDLASFEIYLTEKIWFAVDIAGQPRYDSLMFLSPLPKPITDLAIIGKPFTLSLWMAVWTSLGVYLVLLVMIARTHLGAGQPPDVSEEALKFCFYLCSALVNHVPAMRIPKRSSARILVGVWFLFTIVMSAGFTAMLTSYTNFPPKTQPIKTMRQLSRALENGDVKLCIVSKPLPSRSRQLPPGTHVQGPPGAPSRRTLRHVGCPDTLCCLAKVAAGTHVFVTNREEARMNAGKSFPWHRPLGGRFRPRPRGHDCAENSPYTKAFAAVSQRMMETGVSTFSQKLMKFRNIRSTATWKAKVQRRKQSSPYRVLHLKDLYGIFVVWGFGLTLALSVLFCEVAWEAMWWSRGPKIQGRVRLEYDVGNG</sequence>
<feature type="region of interest" description="Disordered" evidence="9">
    <location>
        <begin position="395"/>
        <end position="415"/>
    </location>
</feature>
<comment type="subcellular location">
    <subcellularLocation>
        <location evidence="1">Cell membrane</location>
        <topology evidence="1">Multi-pass membrane protein</topology>
    </subcellularLocation>
</comment>
<keyword evidence="4 10" id="KW-0812">Transmembrane</keyword>
<proteinExistence type="inferred from homology"/>
<feature type="transmembrane region" description="Helical" evidence="10">
    <location>
        <begin position="271"/>
        <end position="292"/>
    </location>
</feature>
<dbReference type="GO" id="GO:0015276">
    <property type="term" value="F:ligand-gated monoatomic ion channel activity"/>
    <property type="evidence" value="ECO:0007669"/>
    <property type="project" value="InterPro"/>
</dbReference>
<evidence type="ECO:0000256" key="8">
    <source>
        <dbReference type="ARBA" id="ARBA00023180"/>
    </source>
</evidence>
<dbReference type="GO" id="GO:0005886">
    <property type="term" value="C:plasma membrane"/>
    <property type="evidence" value="ECO:0007669"/>
    <property type="project" value="UniProtKB-SubCell"/>
</dbReference>
<evidence type="ECO:0000259" key="11">
    <source>
        <dbReference type="Pfam" id="PF00060"/>
    </source>
</evidence>
<evidence type="ECO:0000256" key="7">
    <source>
        <dbReference type="ARBA" id="ARBA00023170"/>
    </source>
</evidence>
<keyword evidence="7" id="KW-0675">Receptor</keyword>
<evidence type="ECO:0000256" key="4">
    <source>
        <dbReference type="ARBA" id="ARBA00022692"/>
    </source>
</evidence>
<keyword evidence="13" id="KW-1185">Reference proteome</keyword>
<dbReference type="PANTHER" id="PTHR42643">
    <property type="entry name" value="IONOTROPIC RECEPTOR 20A-RELATED"/>
    <property type="match status" value="1"/>
</dbReference>
<evidence type="ECO:0000256" key="6">
    <source>
        <dbReference type="ARBA" id="ARBA00023136"/>
    </source>
</evidence>
<keyword evidence="8" id="KW-0325">Glycoprotein</keyword>
<comment type="caution">
    <text evidence="12">The sequence shown here is derived from an EMBL/GenBank/DDBJ whole genome shotgun (WGS) entry which is preliminary data.</text>
</comment>
<evidence type="ECO:0000256" key="5">
    <source>
        <dbReference type="ARBA" id="ARBA00022989"/>
    </source>
</evidence>
<reference evidence="12 13" key="1">
    <citation type="journal article" date="2020" name="Cell">
        <title>Large-Scale Comparative Analyses of Tick Genomes Elucidate Their Genetic Diversity and Vector Capacities.</title>
        <authorList>
            <consortium name="Tick Genome and Microbiome Consortium (TIGMIC)"/>
            <person name="Jia N."/>
            <person name="Wang J."/>
            <person name="Shi W."/>
            <person name="Du L."/>
            <person name="Sun Y."/>
            <person name="Zhan W."/>
            <person name="Jiang J.F."/>
            <person name="Wang Q."/>
            <person name="Zhang B."/>
            <person name="Ji P."/>
            <person name="Bell-Sakyi L."/>
            <person name="Cui X.M."/>
            <person name="Yuan T.T."/>
            <person name="Jiang B.G."/>
            <person name="Yang W.F."/>
            <person name="Lam T.T."/>
            <person name="Chang Q.C."/>
            <person name="Ding S.J."/>
            <person name="Wang X.J."/>
            <person name="Zhu J.G."/>
            <person name="Ruan X.D."/>
            <person name="Zhao L."/>
            <person name="Wei J.T."/>
            <person name="Ye R.Z."/>
            <person name="Que T.C."/>
            <person name="Du C.H."/>
            <person name="Zhou Y.H."/>
            <person name="Cheng J.X."/>
            <person name="Dai P.F."/>
            <person name="Guo W.B."/>
            <person name="Han X.H."/>
            <person name="Huang E.J."/>
            <person name="Li L.F."/>
            <person name="Wei W."/>
            <person name="Gao Y.C."/>
            <person name="Liu J.Z."/>
            <person name="Shao H.Z."/>
            <person name="Wang X."/>
            <person name="Wang C.C."/>
            <person name="Yang T.C."/>
            <person name="Huo Q.B."/>
            <person name="Li W."/>
            <person name="Chen H.Y."/>
            <person name="Chen S.E."/>
            <person name="Zhou L.G."/>
            <person name="Ni X.B."/>
            <person name="Tian J.H."/>
            <person name="Sheng Y."/>
            <person name="Liu T."/>
            <person name="Pan Y.S."/>
            <person name="Xia L.Y."/>
            <person name="Li J."/>
            <person name="Zhao F."/>
            <person name="Cao W.C."/>
        </authorList>
    </citation>
    <scope>NUCLEOTIDE SEQUENCE [LARGE SCALE GENOMIC DNA]</scope>
    <source>
        <strain evidence="12">HaeL-2018</strain>
    </source>
</reference>
<gene>
    <name evidence="12" type="ORF">HPB48_021317</name>
</gene>
<feature type="transmembrane region" description="Helical" evidence="10">
    <location>
        <begin position="336"/>
        <end position="359"/>
    </location>
</feature>
<dbReference type="Proteomes" id="UP000821853">
    <property type="component" value="Unassembled WGS sequence"/>
</dbReference>
<accession>A0A9J6GFX3</accession>
<evidence type="ECO:0000313" key="12">
    <source>
        <dbReference type="EMBL" id="KAH9377366.1"/>
    </source>
</evidence>
<dbReference type="PANTHER" id="PTHR42643:SF38">
    <property type="entry name" value="IONOTROPIC RECEPTOR 100A"/>
    <property type="match status" value="1"/>
</dbReference>
<protein>
    <recommendedName>
        <fullName evidence="11">Ionotropic glutamate receptor C-terminal domain-containing protein</fullName>
    </recommendedName>
</protein>
<dbReference type="InterPro" id="IPR052192">
    <property type="entry name" value="Insect_Ionotropic_Sensory_Rcpt"/>
</dbReference>
<keyword evidence="5 10" id="KW-1133">Transmembrane helix</keyword>
<dbReference type="Gene3D" id="1.10.287.70">
    <property type="match status" value="1"/>
</dbReference>
<dbReference type="OrthoDB" id="6510548at2759"/>
<evidence type="ECO:0000256" key="10">
    <source>
        <dbReference type="SAM" id="Phobius"/>
    </source>
</evidence>
<dbReference type="InterPro" id="IPR001320">
    <property type="entry name" value="Iontro_rcpt_C"/>
</dbReference>
<comment type="similarity">
    <text evidence="2">Belongs to the glutamate-gated ion channel (TC 1.A.10.1) family.</text>
</comment>
<evidence type="ECO:0000256" key="2">
    <source>
        <dbReference type="ARBA" id="ARBA00008685"/>
    </source>
</evidence>
<keyword evidence="3" id="KW-1003">Cell membrane</keyword>
<keyword evidence="6 10" id="KW-0472">Membrane</keyword>
<evidence type="ECO:0000256" key="1">
    <source>
        <dbReference type="ARBA" id="ARBA00004651"/>
    </source>
</evidence>
<evidence type="ECO:0000256" key="9">
    <source>
        <dbReference type="SAM" id="MobiDB-lite"/>
    </source>
</evidence>
<evidence type="ECO:0000256" key="3">
    <source>
        <dbReference type="ARBA" id="ARBA00022475"/>
    </source>
</evidence>
<dbReference type="AlphaFoldDB" id="A0A9J6GFX3"/>
<dbReference type="VEuPathDB" id="VectorBase:HLOH_041094"/>